<accession>A0ABQ7W8A4</accession>
<dbReference type="PANTHER" id="PTHR37610:SF78">
    <property type="entry name" value="GAG-POLYPEPTIDE OF LTR COPIA-TYPE-RELATED"/>
    <property type="match status" value="1"/>
</dbReference>
<sequence>MGKMQCNRIDRIMNVMSKELMTGIAYASNSRRVRENLREKIDKENSVRTFHLHKEITFLTQGTTIVSTHFSRLSDLWDEFDTLILPPTSSSETSKAFVEHIQKHRIF</sequence>
<dbReference type="EMBL" id="JAIVGD010000003">
    <property type="protein sequence ID" value="KAH0776521.1"/>
    <property type="molecule type" value="Genomic_DNA"/>
</dbReference>
<dbReference type="Proteomes" id="UP000826656">
    <property type="component" value="Unassembled WGS sequence"/>
</dbReference>
<gene>
    <name evidence="1" type="ORF">KY290_007932</name>
</gene>
<reference evidence="1 2" key="1">
    <citation type="journal article" date="2021" name="bioRxiv">
        <title>Chromosome-scale and haplotype-resolved genome assembly of a tetraploid potato cultivar.</title>
        <authorList>
            <person name="Sun H."/>
            <person name="Jiao W.-B."/>
            <person name="Krause K."/>
            <person name="Campoy J.A."/>
            <person name="Goel M."/>
            <person name="Folz-Donahue K."/>
            <person name="Kukat C."/>
            <person name="Huettel B."/>
            <person name="Schneeberger K."/>
        </authorList>
    </citation>
    <scope>NUCLEOTIDE SEQUENCE [LARGE SCALE GENOMIC DNA]</scope>
    <source>
        <strain evidence="1">SolTubOtavaFocal</strain>
        <tissue evidence="1">Leaves</tissue>
    </source>
</reference>
<comment type="caution">
    <text evidence="1">The sequence shown here is derived from an EMBL/GenBank/DDBJ whole genome shotgun (WGS) entry which is preliminary data.</text>
</comment>
<dbReference type="PANTHER" id="PTHR37610">
    <property type="entry name" value="CCHC-TYPE DOMAIN-CONTAINING PROTEIN"/>
    <property type="match status" value="1"/>
</dbReference>
<keyword evidence="2" id="KW-1185">Reference proteome</keyword>
<protein>
    <submittedName>
        <fullName evidence="1">Uncharacterized protein</fullName>
    </submittedName>
</protein>
<evidence type="ECO:0000313" key="2">
    <source>
        <dbReference type="Proteomes" id="UP000826656"/>
    </source>
</evidence>
<evidence type="ECO:0000313" key="1">
    <source>
        <dbReference type="EMBL" id="KAH0776521.1"/>
    </source>
</evidence>
<proteinExistence type="predicted"/>
<organism evidence="1 2">
    <name type="scientific">Solanum tuberosum</name>
    <name type="common">Potato</name>
    <dbReference type="NCBI Taxonomy" id="4113"/>
    <lineage>
        <taxon>Eukaryota</taxon>
        <taxon>Viridiplantae</taxon>
        <taxon>Streptophyta</taxon>
        <taxon>Embryophyta</taxon>
        <taxon>Tracheophyta</taxon>
        <taxon>Spermatophyta</taxon>
        <taxon>Magnoliopsida</taxon>
        <taxon>eudicotyledons</taxon>
        <taxon>Gunneridae</taxon>
        <taxon>Pentapetalae</taxon>
        <taxon>asterids</taxon>
        <taxon>lamiids</taxon>
        <taxon>Solanales</taxon>
        <taxon>Solanaceae</taxon>
        <taxon>Solanoideae</taxon>
        <taxon>Solaneae</taxon>
        <taxon>Solanum</taxon>
    </lineage>
</organism>
<name>A0ABQ7W8A4_SOLTU</name>